<feature type="transmembrane region" description="Helical" evidence="1">
    <location>
        <begin position="136"/>
        <end position="154"/>
    </location>
</feature>
<name>A0A5B6TV74_9BACT</name>
<feature type="transmembrane region" description="Helical" evidence="1">
    <location>
        <begin position="332"/>
        <end position="350"/>
    </location>
</feature>
<keyword evidence="1" id="KW-0812">Transmembrane</keyword>
<feature type="transmembrane region" description="Helical" evidence="1">
    <location>
        <begin position="281"/>
        <end position="300"/>
    </location>
</feature>
<reference evidence="2 3" key="1">
    <citation type="submission" date="2019-07" db="EMBL/GenBank/DDBJ databases">
        <title>Rufibacter sp. nov., isolated from lake sediment.</title>
        <authorList>
            <person name="Qu J.-H."/>
        </authorList>
    </citation>
    <scope>NUCLEOTIDE SEQUENCE [LARGE SCALE GENOMIC DNA]</scope>
    <source>
        <strain evidence="2 3">NBS58-1</strain>
    </source>
</reference>
<feature type="transmembrane region" description="Helical" evidence="1">
    <location>
        <begin position="242"/>
        <end position="269"/>
    </location>
</feature>
<feature type="transmembrane region" description="Helical" evidence="1">
    <location>
        <begin position="307"/>
        <end position="326"/>
    </location>
</feature>
<feature type="transmembrane region" description="Helical" evidence="1">
    <location>
        <begin position="111"/>
        <end position="130"/>
    </location>
</feature>
<dbReference type="RefSeq" id="WP_149090091.1">
    <property type="nucleotide sequence ID" value="NZ_VKKY01000001.1"/>
</dbReference>
<accession>A0A5B6TV74</accession>
<dbReference type="EMBL" id="VKKY01000001">
    <property type="protein sequence ID" value="KAA3440458.1"/>
    <property type="molecule type" value="Genomic_DNA"/>
</dbReference>
<feature type="transmembrane region" description="Helical" evidence="1">
    <location>
        <begin position="166"/>
        <end position="195"/>
    </location>
</feature>
<feature type="transmembrane region" description="Helical" evidence="1">
    <location>
        <begin position="201"/>
        <end position="222"/>
    </location>
</feature>
<evidence type="ECO:0000313" key="2">
    <source>
        <dbReference type="EMBL" id="KAA3440458.1"/>
    </source>
</evidence>
<keyword evidence="3" id="KW-1185">Reference proteome</keyword>
<protein>
    <recommendedName>
        <fullName evidence="4">Glycosyltransferase RgtA/B/C/D-like domain-containing protein</fullName>
    </recommendedName>
</protein>
<evidence type="ECO:0008006" key="4">
    <source>
        <dbReference type="Google" id="ProtNLM"/>
    </source>
</evidence>
<evidence type="ECO:0000256" key="1">
    <source>
        <dbReference type="SAM" id="Phobius"/>
    </source>
</evidence>
<comment type="caution">
    <text evidence="2">The sequence shown here is derived from an EMBL/GenBank/DDBJ whole genome shotgun (WGS) entry which is preliminary data.</text>
</comment>
<feature type="transmembrane region" description="Helical" evidence="1">
    <location>
        <begin position="81"/>
        <end position="99"/>
    </location>
</feature>
<keyword evidence="1" id="KW-1133">Transmembrane helix</keyword>
<dbReference type="Proteomes" id="UP000324133">
    <property type="component" value="Unassembled WGS sequence"/>
</dbReference>
<proteinExistence type="predicted"/>
<sequence>MIRFFRSLFPSRWVVLVLLFLLIRLPLLIFGLPATLSELHHVLLGERLHAGFILYQDVYDTTAPLSAAVYWFLDLVAPRSYLVHRLLATFLIGYQAFLLNNVFNRNQVHPYKSYVPALLYMLFGSIFFELDVLSPLLLGHTFVILAVYSLTAISKEAANARRLFKAGFMLGLAALCYLPFVWFLFLGFFAIIYFASGAFRSTLLMLTGFVFPFTVVLTYFLYQNSLGPFLEQGLTWSWQFSFDFGLPISQVMTVAALPLGILVLSFLSLPLVTLGPNYQARFLQIMLIWVIVVLLVLVNGHDASAKGLVLLLPLISYFGIFLFSWWGNRLWIAELLFLVIVAAVVTVRYNPLGLVYPALRLQPELVQVREAPKYQQVQGQRLLVLGPDLNYYQNNSVGSPYLRWDLAKPYFGRLSYYDALFTILQDLRKNPPAYIVDQQNLMPELQYKLPLVFQRYEKVENGPVYRRVR</sequence>
<organism evidence="2 3">
    <name type="scientific">Rufibacter hautae</name>
    <dbReference type="NCBI Taxonomy" id="2595005"/>
    <lineage>
        <taxon>Bacteria</taxon>
        <taxon>Pseudomonadati</taxon>
        <taxon>Bacteroidota</taxon>
        <taxon>Cytophagia</taxon>
        <taxon>Cytophagales</taxon>
        <taxon>Hymenobacteraceae</taxon>
        <taxon>Rufibacter</taxon>
    </lineage>
</organism>
<evidence type="ECO:0000313" key="3">
    <source>
        <dbReference type="Proteomes" id="UP000324133"/>
    </source>
</evidence>
<keyword evidence="1" id="KW-0472">Membrane</keyword>
<dbReference type="AlphaFoldDB" id="A0A5B6TV74"/>
<dbReference type="OrthoDB" id="981402at2"/>
<gene>
    <name evidence="2" type="ORF">FOA19_07340</name>
</gene>